<feature type="compositionally biased region" description="Low complexity" evidence="1">
    <location>
        <begin position="80"/>
        <end position="91"/>
    </location>
</feature>
<dbReference type="Proteomes" id="UP000016307">
    <property type="component" value="Unassembled WGS sequence"/>
</dbReference>
<feature type="region of interest" description="Disordered" evidence="1">
    <location>
        <begin position="15"/>
        <end position="37"/>
    </location>
</feature>
<dbReference type="SMART" id="SM00278">
    <property type="entry name" value="HhH1"/>
    <property type="match status" value="2"/>
</dbReference>
<dbReference type="GO" id="GO:0015628">
    <property type="term" value="P:protein secretion by the type II secretion system"/>
    <property type="evidence" value="ECO:0007669"/>
    <property type="project" value="TreeGrafter"/>
</dbReference>
<dbReference type="GO" id="GO:0015627">
    <property type="term" value="C:type II protein secretion system complex"/>
    <property type="evidence" value="ECO:0007669"/>
    <property type="project" value="TreeGrafter"/>
</dbReference>
<dbReference type="InterPro" id="IPR019554">
    <property type="entry name" value="Soluble_ligand-bd"/>
</dbReference>
<dbReference type="InterPro" id="IPR004509">
    <property type="entry name" value="Competence_ComEA_HhH"/>
</dbReference>
<dbReference type="PANTHER" id="PTHR21180">
    <property type="entry name" value="ENDONUCLEASE/EXONUCLEASE/PHOSPHATASE FAMILY DOMAIN-CONTAINING PROTEIN 1"/>
    <property type="match status" value="1"/>
</dbReference>
<keyword evidence="2" id="KW-0472">Membrane</keyword>
<keyword evidence="2" id="KW-0812">Transmembrane</keyword>
<dbReference type="Pfam" id="PF10531">
    <property type="entry name" value="SLBB"/>
    <property type="match status" value="1"/>
</dbReference>
<name>U1FA69_9ACTN</name>
<dbReference type="SUPFAM" id="SSF47781">
    <property type="entry name" value="RuvA domain 2-like"/>
    <property type="match status" value="1"/>
</dbReference>
<dbReference type="PATRIC" id="fig|1160719.4.peg.1340"/>
<dbReference type="InterPro" id="IPR003583">
    <property type="entry name" value="Hlx-hairpin-Hlx_DNA-bd_motif"/>
</dbReference>
<dbReference type="NCBIfam" id="TIGR00426">
    <property type="entry name" value="competence protein ComEA helix-hairpin-helix repeat region"/>
    <property type="match status" value="1"/>
</dbReference>
<dbReference type="GO" id="GO:0006281">
    <property type="term" value="P:DNA repair"/>
    <property type="evidence" value="ECO:0007669"/>
    <property type="project" value="InterPro"/>
</dbReference>
<evidence type="ECO:0000259" key="3">
    <source>
        <dbReference type="SMART" id="SM00278"/>
    </source>
</evidence>
<organism evidence="4 6">
    <name type="scientific">Cutibacterium granulosum DSM 20700</name>
    <dbReference type="NCBI Taxonomy" id="1160719"/>
    <lineage>
        <taxon>Bacteria</taxon>
        <taxon>Bacillati</taxon>
        <taxon>Actinomycetota</taxon>
        <taxon>Actinomycetes</taxon>
        <taxon>Propionibacteriales</taxon>
        <taxon>Propionibacteriaceae</taxon>
        <taxon>Cutibacterium</taxon>
    </lineage>
</organism>
<proteinExistence type="predicted"/>
<dbReference type="PANTHER" id="PTHR21180:SF32">
    <property type="entry name" value="ENDONUCLEASE_EXONUCLEASE_PHOSPHATASE FAMILY DOMAIN-CONTAINING PROTEIN 1"/>
    <property type="match status" value="1"/>
</dbReference>
<dbReference type="AlphaFoldDB" id="U1FA69"/>
<feature type="transmembrane region" description="Helical" evidence="2">
    <location>
        <begin position="46"/>
        <end position="65"/>
    </location>
</feature>
<evidence type="ECO:0000256" key="2">
    <source>
        <dbReference type="SAM" id="Phobius"/>
    </source>
</evidence>
<dbReference type="Gene3D" id="3.10.560.10">
    <property type="entry name" value="Outer membrane lipoprotein wza domain like"/>
    <property type="match status" value="1"/>
</dbReference>
<reference evidence="5 7" key="2">
    <citation type="submission" date="2014-05" db="EMBL/GenBank/DDBJ databases">
        <authorList>
            <person name="Jahns A.C."/>
            <person name="Eilers H."/>
            <person name="Alexeyev O.A."/>
        </authorList>
    </citation>
    <scope>NUCLEOTIDE SEQUENCE [LARGE SCALE GENOMIC DNA]</scope>
    <source>
        <strain evidence="5 7">DSM 20700</strain>
    </source>
</reference>
<protein>
    <submittedName>
        <fullName evidence="4">ComE operon protein 1</fullName>
    </submittedName>
</protein>
<sequence length="288" mass="29163">MNDAFRDRLDNLLAELPSRHDEEDAGQVDRDGEDPAPHRRVTRAHLSAIGVVLVLILVVVAVQLMRSRPTEIAATQPVLAASGSPQGSASPVNSTPDPNTMAPATPSSIRVHVIGRVNDPGVHEISANGRIIDAIDAAGGMASGAHPGSLNMAQPVCDGCQILIPASGNGKVIAPSGVQGGGGSPGGQPAPSGAPGGSGALAGAAAAPGVVNGAATQGGPASGDLVDLNTATVEQLQTIDGVGPVMAERIFTWRQEHGRFTSVDELQEIDGIGPKKFAKLKDRVSVQP</sequence>
<dbReference type="OrthoDB" id="9758724at2"/>
<evidence type="ECO:0000313" key="4">
    <source>
        <dbReference type="EMBL" id="ERF55951.1"/>
    </source>
</evidence>
<feature type="region of interest" description="Disordered" evidence="1">
    <location>
        <begin position="175"/>
        <end position="203"/>
    </location>
</feature>
<gene>
    <name evidence="4" type="ORF">H641_07135</name>
    <name evidence="5" type="ORF">L860_10155</name>
</gene>
<evidence type="ECO:0000313" key="6">
    <source>
        <dbReference type="Proteomes" id="UP000016307"/>
    </source>
</evidence>
<feature type="compositionally biased region" description="Basic and acidic residues" evidence="1">
    <location>
        <begin position="17"/>
        <end position="37"/>
    </location>
</feature>
<dbReference type="InterPro" id="IPR051675">
    <property type="entry name" value="Endo/Exo/Phosphatase_dom_1"/>
</dbReference>
<evidence type="ECO:0000256" key="1">
    <source>
        <dbReference type="SAM" id="MobiDB-lite"/>
    </source>
</evidence>
<reference evidence="4 6" key="1">
    <citation type="journal article" date="2013" name="BMC Genomics">
        <title>Comparative genomics reveals distinct host-interacting traits of three major human-associated propionibacteria.</title>
        <authorList>
            <person name="Mak T.N."/>
            <person name="Schmid M."/>
            <person name="Brzuszkiewicz E."/>
            <person name="Zeng G."/>
            <person name="Meyer R."/>
            <person name="Sfanos K.S."/>
            <person name="Brinkmann V."/>
            <person name="Meyer T.F."/>
            <person name="Bruggemann H."/>
        </authorList>
    </citation>
    <scope>NUCLEOTIDE SEQUENCE [LARGE SCALE GENOMIC DNA]</scope>
    <source>
        <strain evidence="4 6">DSM 20700</strain>
    </source>
</reference>
<dbReference type="GO" id="GO:0003677">
    <property type="term" value="F:DNA binding"/>
    <property type="evidence" value="ECO:0007669"/>
    <property type="project" value="InterPro"/>
</dbReference>
<keyword evidence="6" id="KW-1185">Reference proteome</keyword>
<evidence type="ECO:0000313" key="5">
    <source>
        <dbReference type="EMBL" id="OCT42432.1"/>
    </source>
</evidence>
<dbReference type="EMBL" id="JNBU01000021">
    <property type="protein sequence ID" value="OCT42432.1"/>
    <property type="molecule type" value="Genomic_DNA"/>
</dbReference>
<dbReference type="Pfam" id="PF12836">
    <property type="entry name" value="HHH_3"/>
    <property type="match status" value="1"/>
</dbReference>
<accession>U1FA69</accession>
<evidence type="ECO:0000313" key="7">
    <source>
        <dbReference type="Proteomes" id="UP000094467"/>
    </source>
</evidence>
<dbReference type="RefSeq" id="WP_021104432.1">
    <property type="nucleotide sequence ID" value="NZ_AOSS01000269.1"/>
</dbReference>
<dbReference type="Gene3D" id="1.10.150.280">
    <property type="entry name" value="AF1531-like domain"/>
    <property type="match status" value="1"/>
</dbReference>
<dbReference type="EMBL" id="AOSS01000269">
    <property type="protein sequence ID" value="ERF55951.1"/>
    <property type="molecule type" value="Genomic_DNA"/>
</dbReference>
<feature type="domain" description="Helix-hairpin-helix DNA-binding motif class 1" evidence="3">
    <location>
        <begin position="264"/>
        <end position="283"/>
    </location>
</feature>
<feature type="region of interest" description="Disordered" evidence="1">
    <location>
        <begin position="80"/>
        <end position="106"/>
    </location>
</feature>
<feature type="domain" description="Helix-hairpin-helix DNA-binding motif class 1" evidence="3">
    <location>
        <begin position="234"/>
        <end position="253"/>
    </location>
</feature>
<dbReference type="InterPro" id="IPR010994">
    <property type="entry name" value="RuvA_2-like"/>
</dbReference>
<keyword evidence="2" id="KW-1133">Transmembrane helix</keyword>
<comment type="caution">
    <text evidence="4">The sequence shown here is derived from an EMBL/GenBank/DDBJ whole genome shotgun (WGS) entry which is preliminary data.</text>
</comment>